<evidence type="ECO:0008006" key="3">
    <source>
        <dbReference type="Google" id="ProtNLM"/>
    </source>
</evidence>
<accession>A0A2H0FKF0</accession>
<dbReference type="AlphaFoldDB" id="A0A2H0FKF0"/>
<sequence length="230" mass="26697">MKKIERLQPALHPPTRFARGPLFFIGIDLGGKEKKTTGICILTKDHCQRCEDVFGKYILKVINPYLKNTEAIAIDAPLTKGRGKGKFRLYEKFLSTSIFRRAKVNPIPPALMPELSESAQEIVKKLERRGFVLDLNLIETFPTLIGKIFQNNLSTIKCLCETKNQKSALICAQTAFLHSQFKTRYLGYKDGFLFLPEMSFWKESWKKKFYQAWASKDRLRYRYLITNIFN</sequence>
<proteinExistence type="predicted"/>
<comment type="caution">
    <text evidence="1">The sequence shown here is derived from an EMBL/GenBank/DDBJ whole genome shotgun (WGS) entry which is preliminary data.</text>
</comment>
<evidence type="ECO:0000313" key="1">
    <source>
        <dbReference type="EMBL" id="PIQ07176.1"/>
    </source>
</evidence>
<evidence type="ECO:0000313" key="2">
    <source>
        <dbReference type="Proteomes" id="UP000230778"/>
    </source>
</evidence>
<organism evidence="1 2">
    <name type="scientific">Candidatus Nealsonbacteria bacterium CG18_big_fil_WC_8_21_14_2_50_37_10</name>
    <dbReference type="NCBI Taxonomy" id="1974717"/>
    <lineage>
        <taxon>Bacteria</taxon>
        <taxon>Candidatus Nealsoniibacteriota</taxon>
    </lineage>
</organism>
<name>A0A2H0FKF0_9BACT</name>
<protein>
    <recommendedName>
        <fullName evidence="3">DUF429 domain-containing protein</fullName>
    </recommendedName>
</protein>
<dbReference type="EMBL" id="PCUC01000058">
    <property type="protein sequence ID" value="PIQ07176.1"/>
    <property type="molecule type" value="Genomic_DNA"/>
</dbReference>
<gene>
    <name evidence="1" type="ORF">COW72_01090</name>
</gene>
<dbReference type="Proteomes" id="UP000230778">
    <property type="component" value="Unassembled WGS sequence"/>
</dbReference>
<reference evidence="1 2" key="1">
    <citation type="submission" date="2017-09" db="EMBL/GenBank/DDBJ databases">
        <title>Depth-based differentiation of microbial function through sediment-hosted aquifers and enrichment of novel symbionts in the deep terrestrial subsurface.</title>
        <authorList>
            <person name="Probst A.J."/>
            <person name="Ladd B."/>
            <person name="Jarett J.K."/>
            <person name="Geller-Mcgrath D.E."/>
            <person name="Sieber C.M."/>
            <person name="Emerson J.B."/>
            <person name="Anantharaman K."/>
            <person name="Thomas B.C."/>
            <person name="Malmstrom R."/>
            <person name="Stieglmeier M."/>
            <person name="Klingl A."/>
            <person name="Woyke T."/>
            <person name="Ryan C.M."/>
            <person name="Banfield J.F."/>
        </authorList>
    </citation>
    <scope>NUCLEOTIDE SEQUENCE [LARGE SCALE GENOMIC DNA]</scope>
    <source>
        <strain evidence="1">CG18_big_fil_WC_8_21_14_2_50_37_10</strain>
    </source>
</reference>